<dbReference type="InterPro" id="IPR018114">
    <property type="entry name" value="TRYPSIN_HIS"/>
</dbReference>
<keyword evidence="2" id="KW-0378">Hydrolase</keyword>
<dbReference type="Pfam" id="PF00089">
    <property type="entry name" value="Trypsin"/>
    <property type="match status" value="1"/>
</dbReference>
<keyword evidence="1" id="KW-1015">Disulfide bond</keyword>
<dbReference type="InterPro" id="IPR043504">
    <property type="entry name" value="Peptidase_S1_PA_chymotrypsin"/>
</dbReference>
<dbReference type="GO" id="GO:0006508">
    <property type="term" value="P:proteolysis"/>
    <property type="evidence" value="ECO:0007669"/>
    <property type="project" value="UniProtKB-KW"/>
</dbReference>
<name>A0A8J2S9F9_9CRUS</name>
<protein>
    <recommendedName>
        <fullName evidence="3">Peptidase S1 domain-containing protein</fullName>
    </recommendedName>
</protein>
<gene>
    <name evidence="4" type="ORF">DGAL_LOCUS17283</name>
</gene>
<dbReference type="CDD" id="cd00190">
    <property type="entry name" value="Tryp_SPc"/>
    <property type="match status" value="1"/>
</dbReference>
<dbReference type="Gene3D" id="2.40.10.10">
    <property type="entry name" value="Trypsin-like serine proteases"/>
    <property type="match status" value="3"/>
</dbReference>
<dbReference type="OrthoDB" id="5565075at2759"/>
<evidence type="ECO:0000256" key="1">
    <source>
        <dbReference type="ARBA" id="ARBA00023157"/>
    </source>
</evidence>
<dbReference type="PROSITE" id="PS00135">
    <property type="entry name" value="TRYPSIN_SER"/>
    <property type="match status" value="1"/>
</dbReference>
<comment type="caution">
    <text evidence="4">The sequence shown here is derived from an EMBL/GenBank/DDBJ whole genome shotgun (WGS) entry which is preliminary data.</text>
</comment>
<dbReference type="PANTHER" id="PTHR24260">
    <property type="match status" value="1"/>
</dbReference>
<dbReference type="InterPro" id="IPR033116">
    <property type="entry name" value="TRYPSIN_SER"/>
</dbReference>
<evidence type="ECO:0000256" key="2">
    <source>
        <dbReference type="RuleBase" id="RU363034"/>
    </source>
</evidence>
<evidence type="ECO:0000259" key="3">
    <source>
        <dbReference type="PROSITE" id="PS50240"/>
    </source>
</evidence>
<evidence type="ECO:0000313" key="4">
    <source>
        <dbReference type="EMBL" id="CAH0113389.1"/>
    </source>
</evidence>
<keyword evidence="2" id="KW-0645">Protease</keyword>
<dbReference type="PROSITE" id="PS50240">
    <property type="entry name" value="TRYPSIN_DOM"/>
    <property type="match status" value="1"/>
</dbReference>
<keyword evidence="5" id="KW-1185">Reference proteome</keyword>
<dbReference type="PRINTS" id="PR00722">
    <property type="entry name" value="CHYMOTRYPSIN"/>
</dbReference>
<proteinExistence type="predicted"/>
<dbReference type="SUPFAM" id="SSF50494">
    <property type="entry name" value="Trypsin-like serine proteases"/>
    <property type="match status" value="1"/>
</dbReference>
<dbReference type="InterPro" id="IPR009003">
    <property type="entry name" value="Peptidase_S1_PA"/>
</dbReference>
<reference evidence="4" key="1">
    <citation type="submission" date="2021-11" db="EMBL/GenBank/DDBJ databases">
        <authorList>
            <person name="Schell T."/>
        </authorList>
    </citation>
    <scope>NUCLEOTIDE SEQUENCE</scope>
    <source>
        <strain evidence="4">M5</strain>
    </source>
</reference>
<dbReference type="EMBL" id="CAKKLH010000338">
    <property type="protein sequence ID" value="CAH0113389.1"/>
    <property type="molecule type" value="Genomic_DNA"/>
</dbReference>
<sequence>MGKRGRCQVANKRTKVFSPEQFPSCLRLPKNPSAKYYWTSQGLVQVPTYRTGCSVLFPVHRPRTPTLLSHLNVHQPSIPALSVARPMLLDVYTTPNSLPWQVALFVDDKYFCGGSLISNEWVLTAAHCAEGAVFFNILLGSHNVRLTATEEPTRVEVTSFDYTVHPDWMSLPEIQPICLTPSIELDRVGDILQNSGWGKPSDAATGISPTLNEVYVPCISNEDCALTFGNIIQLGKICTDTTGGHSACNGDSGGPYLSYINGVAYNQVGIRSLSSALALPPDAKSVYTRVSYYAEWISSVTGLVI</sequence>
<dbReference type="InterPro" id="IPR001314">
    <property type="entry name" value="Peptidase_S1A"/>
</dbReference>
<feature type="domain" description="Peptidase S1" evidence="3">
    <location>
        <begin position="87"/>
        <end position="302"/>
    </location>
</feature>
<dbReference type="InterPro" id="IPR001254">
    <property type="entry name" value="Trypsin_dom"/>
</dbReference>
<dbReference type="SMART" id="SM00020">
    <property type="entry name" value="Tryp_SPc"/>
    <property type="match status" value="1"/>
</dbReference>
<dbReference type="AlphaFoldDB" id="A0A8J2S9F9"/>
<dbReference type="GO" id="GO:0004252">
    <property type="term" value="F:serine-type endopeptidase activity"/>
    <property type="evidence" value="ECO:0007669"/>
    <property type="project" value="InterPro"/>
</dbReference>
<evidence type="ECO:0000313" key="5">
    <source>
        <dbReference type="Proteomes" id="UP000789390"/>
    </source>
</evidence>
<dbReference type="PROSITE" id="PS00134">
    <property type="entry name" value="TRYPSIN_HIS"/>
    <property type="match status" value="1"/>
</dbReference>
<organism evidence="4 5">
    <name type="scientific">Daphnia galeata</name>
    <dbReference type="NCBI Taxonomy" id="27404"/>
    <lineage>
        <taxon>Eukaryota</taxon>
        <taxon>Metazoa</taxon>
        <taxon>Ecdysozoa</taxon>
        <taxon>Arthropoda</taxon>
        <taxon>Crustacea</taxon>
        <taxon>Branchiopoda</taxon>
        <taxon>Diplostraca</taxon>
        <taxon>Cladocera</taxon>
        <taxon>Anomopoda</taxon>
        <taxon>Daphniidae</taxon>
        <taxon>Daphnia</taxon>
    </lineage>
</organism>
<accession>A0A8J2S9F9</accession>
<dbReference type="InterPro" id="IPR051333">
    <property type="entry name" value="CLIP_Serine_Protease"/>
</dbReference>
<dbReference type="PANTHER" id="PTHR24260:SF145">
    <property type="entry name" value="FI17609P1-RELATED"/>
    <property type="match status" value="1"/>
</dbReference>
<keyword evidence="2" id="KW-0720">Serine protease</keyword>
<dbReference type="Proteomes" id="UP000789390">
    <property type="component" value="Unassembled WGS sequence"/>
</dbReference>